<dbReference type="Gene3D" id="3.40.366.10">
    <property type="entry name" value="Malonyl-Coenzyme A Acyl Carrier Protein, domain 2"/>
    <property type="match status" value="1"/>
</dbReference>
<dbReference type="InterPro" id="IPR001227">
    <property type="entry name" value="Ac_transferase_dom_sf"/>
</dbReference>
<dbReference type="AlphaFoldDB" id="A0AAT9HH91"/>
<dbReference type="EMBL" id="AP035768">
    <property type="protein sequence ID" value="BFO16853.1"/>
    <property type="molecule type" value="Genomic_DNA"/>
</dbReference>
<organism evidence="1">
    <name type="scientific">Streptomyces haneummycinicus</name>
    <dbReference type="NCBI Taxonomy" id="3074435"/>
    <lineage>
        <taxon>Bacteria</taxon>
        <taxon>Bacillati</taxon>
        <taxon>Actinomycetota</taxon>
        <taxon>Actinomycetes</taxon>
        <taxon>Kitasatosporales</taxon>
        <taxon>Streptomycetaceae</taxon>
        <taxon>Streptomyces</taxon>
    </lineage>
</organism>
<reference evidence="1" key="2">
    <citation type="submission" date="2024-07" db="EMBL/GenBank/DDBJ databases">
        <title>Streptomyces haneummycinica sp. nov., a new antibiotic-producing actinobacterium isolated from marine sediment.</title>
        <authorList>
            <person name="Uemura M."/>
            <person name="Hamada M."/>
            <person name="Hirano S."/>
            <person name="Kobayashi K."/>
            <person name="Ohshiro T."/>
            <person name="Kobayashi T."/>
            <person name="Terahara T."/>
        </authorList>
    </citation>
    <scope>NUCLEOTIDE SEQUENCE</scope>
    <source>
        <strain evidence="1">KM77-8</strain>
    </source>
</reference>
<sequence>MAGLGPDPQAVAAQAQRLRSYLDTVPDDRLAASGQALVTSRASLDHTAVALGTDRAELDRALVAIAESDGITETVTGKLAFLFSGQGRSGWGWGGSCGRRFRCSPKPSMPPSQSWVCRCGRWCGVAMRGG</sequence>
<dbReference type="GO" id="GO:0016740">
    <property type="term" value="F:transferase activity"/>
    <property type="evidence" value="ECO:0007669"/>
    <property type="project" value="InterPro"/>
</dbReference>
<protein>
    <submittedName>
        <fullName evidence="1">Uncharacterized protein</fullName>
    </submittedName>
</protein>
<name>A0AAT9HH91_9ACTN</name>
<proteinExistence type="predicted"/>
<dbReference type="Gene3D" id="3.30.70.3290">
    <property type="match status" value="1"/>
</dbReference>
<accession>A0AAT9HH91</accession>
<gene>
    <name evidence="1" type="ORF">SHKM778_32410</name>
</gene>
<reference evidence="1" key="1">
    <citation type="submission" date="2024-06" db="EMBL/GenBank/DDBJ databases">
        <authorList>
            <consortium name="consrtm"/>
            <person name="Uemura M."/>
            <person name="Terahara T."/>
        </authorList>
    </citation>
    <scope>NUCLEOTIDE SEQUENCE</scope>
    <source>
        <strain evidence="1">KM77-8</strain>
    </source>
</reference>
<evidence type="ECO:0000313" key="1">
    <source>
        <dbReference type="EMBL" id="BFO16853.1"/>
    </source>
</evidence>